<accession>A0A0F9TAT7</accession>
<name>A0A0F9TAT7_9ZZZZ</name>
<proteinExistence type="predicted"/>
<dbReference type="EMBL" id="LAZR01000265">
    <property type="protein sequence ID" value="KKN78310.1"/>
    <property type="molecule type" value="Genomic_DNA"/>
</dbReference>
<gene>
    <name evidence="1" type="ORF">LCGC14_0351690</name>
</gene>
<organism evidence="1">
    <name type="scientific">marine sediment metagenome</name>
    <dbReference type="NCBI Taxonomy" id="412755"/>
    <lineage>
        <taxon>unclassified sequences</taxon>
        <taxon>metagenomes</taxon>
        <taxon>ecological metagenomes</taxon>
    </lineage>
</organism>
<sequence>MSAIVVSAFCGTGKTHLCNASDRFVEFECWRYNQDKFPKNCITDIQQALGNADIIFISTNPTVVVSVIKIGIIVILVYPDLKLKDEYIDRYEKRGSSKDFISLLSESWESWLMEIGEIKGCQHIVLKQGQYISTVMTIINRS</sequence>
<evidence type="ECO:0000313" key="1">
    <source>
        <dbReference type="EMBL" id="KKN78310.1"/>
    </source>
</evidence>
<dbReference type="AlphaFoldDB" id="A0A0F9TAT7"/>
<reference evidence="1" key="1">
    <citation type="journal article" date="2015" name="Nature">
        <title>Complex archaea that bridge the gap between prokaryotes and eukaryotes.</title>
        <authorList>
            <person name="Spang A."/>
            <person name="Saw J.H."/>
            <person name="Jorgensen S.L."/>
            <person name="Zaremba-Niedzwiedzka K."/>
            <person name="Martijn J."/>
            <person name="Lind A.E."/>
            <person name="van Eijk R."/>
            <person name="Schleper C."/>
            <person name="Guy L."/>
            <person name="Ettema T.J."/>
        </authorList>
    </citation>
    <scope>NUCLEOTIDE SEQUENCE</scope>
</reference>
<protein>
    <submittedName>
        <fullName evidence="1">Uncharacterized protein</fullName>
    </submittedName>
</protein>
<comment type="caution">
    <text evidence="1">The sequence shown here is derived from an EMBL/GenBank/DDBJ whole genome shotgun (WGS) entry which is preliminary data.</text>
</comment>